<keyword evidence="3" id="KW-1185">Reference proteome</keyword>
<protein>
    <submittedName>
        <fullName evidence="2">Gag-Pol polyprotein</fullName>
    </submittedName>
</protein>
<comment type="caution">
    <text evidence="2">The sequence shown here is derived from an EMBL/GenBank/DDBJ whole genome shotgun (WGS) entry which is preliminary data.</text>
</comment>
<dbReference type="Gene3D" id="4.10.60.10">
    <property type="entry name" value="Zinc finger, CCHC-type"/>
    <property type="match status" value="1"/>
</dbReference>
<evidence type="ECO:0000259" key="1">
    <source>
        <dbReference type="SMART" id="SM00343"/>
    </source>
</evidence>
<reference evidence="2 3" key="1">
    <citation type="journal article" date="2021" name="Elife">
        <title>Chloroplast acquisition without the gene transfer in kleptoplastic sea slugs, Plakobranchus ocellatus.</title>
        <authorList>
            <person name="Maeda T."/>
            <person name="Takahashi S."/>
            <person name="Yoshida T."/>
            <person name="Shimamura S."/>
            <person name="Takaki Y."/>
            <person name="Nagai Y."/>
            <person name="Toyoda A."/>
            <person name="Suzuki Y."/>
            <person name="Arimoto A."/>
            <person name="Ishii H."/>
            <person name="Satoh N."/>
            <person name="Nishiyama T."/>
            <person name="Hasebe M."/>
            <person name="Maruyama T."/>
            <person name="Minagawa J."/>
            <person name="Obokata J."/>
            <person name="Shigenobu S."/>
        </authorList>
    </citation>
    <scope>NUCLEOTIDE SEQUENCE [LARGE SCALE GENOMIC DNA]</scope>
</reference>
<name>A0AAV4EUB7_9GAST</name>
<dbReference type="SMART" id="SM00343">
    <property type="entry name" value="ZnF_C2HC"/>
    <property type="match status" value="2"/>
</dbReference>
<dbReference type="GO" id="GO:0003676">
    <property type="term" value="F:nucleic acid binding"/>
    <property type="evidence" value="ECO:0007669"/>
    <property type="project" value="InterPro"/>
</dbReference>
<feature type="domain" description="CCHC-type" evidence="1">
    <location>
        <begin position="46"/>
        <end position="62"/>
    </location>
</feature>
<dbReference type="Proteomes" id="UP000762676">
    <property type="component" value="Unassembled WGS sequence"/>
</dbReference>
<organism evidence="2 3">
    <name type="scientific">Elysia marginata</name>
    <dbReference type="NCBI Taxonomy" id="1093978"/>
    <lineage>
        <taxon>Eukaryota</taxon>
        <taxon>Metazoa</taxon>
        <taxon>Spiralia</taxon>
        <taxon>Lophotrochozoa</taxon>
        <taxon>Mollusca</taxon>
        <taxon>Gastropoda</taxon>
        <taxon>Heterobranchia</taxon>
        <taxon>Euthyneura</taxon>
        <taxon>Panpulmonata</taxon>
        <taxon>Sacoglossa</taxon>
        <taxon>Placobranchoidea</taxon>
        <taxon>Plakobranchidae</taxon>
        <taxon>Elysia</taxon>
    </lineage>
</organism>
<dbReference type="SUPFAM" id="SSF57756">
    <property type="entry name" value="Retrovirus zinc finger-like domains"/>
    <property type="match status" value="1"/>
</dbReference>
<dbReference type="InterPro" id="IPR036875">
    <property type="entry name" value="Znf_CCHC_sf"/>
</dbReference>
<evidence type="ECO:0000313" key="2">
    <source>
        <dbReference type="EMBL" id="GFR64733.1"/>
    </source>
</evidence>
<dbReference type="EMBL" id="BMAT01000357">
    <property type="protein sequence ID" value="GFR64733.1"/>
    <property type="molecule type" value="Genomic_DNA"/>
</dbReference>
<dbReference type="AlphaFoldDB" id="A0AAV4EUB7"/>
<dbReference type="GO" id="GO:0008270">
    <property type="term" value="F:zinc ion binding"/>
    <property type="evidence" value="ECO:0007669"/>
    <property type="project" value="InterPro"/>
</dbReference>
<evidence type="ECO:0000313" key="3">
    <source>
        <dbReference type="Proteomes" id="UP000762676"/>
    </source>
</evidence>
<dbReference type="InterPro" id="IPR001878">
    <property type="entry name" value="Znf_CCHC"/>
</dbReference>
<accession>A0AAV4EUB7</accession>
<feature type="domain" description="CCHC-type" evidence="1">
    <location>
        <begin position="66"/>
        <end position="82"/>
    </location>
</feature>
<sequence>MEIKRGWEKIMTNTFVLSFDSTTPPAEIKLGYLDLKVRPFVPTPMRCFKCHRYGHGSEKCRRPEAICARCGRTRHKMEECPNDPHCINCF</sequence>
<gene>
    <name evidence="2" type="ORF">ElyMa_000185400</name>
</gene>
<proteinExistence type="predicted"/>